<reference evidence="1" key="1">
    <citation type="journal article" date="2019" name="bioRxiv">
        <title>The Genome of the Zebra Mussel, Dreissena polymorpha: A Resource for Invasive Species Research.</title>
        <authorList>
            <person name="McCartney M.A."/>
            <person name="Auch B."/>
            <person name="Kono T."/>
            <person name="Mallez S."/>
            <person name="Zhang Y."/>
            <person name="Obille A."/>
            <person name="Becker A."/>
            <person name="Abrahante J.E."/>
            <person name="Garbe J."/>
            <person name="Badalamenti J.P."/>
            <person name="Herman A."/>
            <person name="Mangelson H."/>
            <person name="Liachko I."/>
            <person name="Sullivan S."/>
            <person name="Sone E.D."/>
            <person name="Koren S."/>
            <person name="Silverstein K.A.T."/>
            <person name="Beckman K.B."/>
            <person name="Gohl D.M."/>
        </authorList>
    </citation>
    <scope>NUCLEOTIDE SEQUENCE</scope>
    <source>
        <strain evidence="1">Duluth1</strain>
        <tissue evidence="1">Whole animal</tissue>
    </source>
</reference>
<dbReference type="InterPro" id="IPR036691">
    <property type="entry name" value="Endo/exonu/phosph_ase_sf"/>
</dbReference>
<organism evidence="1 2">
    <name type="scientific">Dreissena polymorpha</name>
    <name type="common">Zebra mussel</name>
    <name type="synonym">Mytilus polymorpha</name>
    <dbReference type="NCBI Taxonomy" id="45954"/>
    <lineage>
        <taxon>Eukaryota</taxon>
        <taxon>Metazoa</taxon>
        <taxon>Spiralia</taxon>
        <taxon>Lophotrochozoa</taxon>
        <taxon>Mollusca</taxon>
        <taxon>Bivalvia</taxon>
        <taxon>Autobranchia</taxon>
        <taxon>Heteroconchia</taxon>
        <taxon>Euheterodonta</taxon>
        <taxon>Imparidentia</taxon>
        <taxon>Neoheterodontei</taxon>
        <taxon>Myida</taxon>
        <taxon>Dreissenoidea</taxon>
        <taxon>Dreissenidae</taxon>
        <taxon>Dreissena</taxon>
    </lineage>
</organism>
<keyword evidence="2" id="KW-1185">Reference proteome</keyword>
<dbReference type="AlphaFoldDB" id="A0A9D4QK61"/>
<name>A0A9D4QK61_DREPO</name>
<dbReference type="Gene3D" id="3.60.10.10">
    <property type="entry name" value="Endonuclease/exonuclease/phosphatase"/>
    <property type="match status" value="1"/>
</dbReference>
<evidence type="ECO:0000313" key="1">
    <source>
        <dbReference type="EMBL" id="KAH3834433.1"/>
    </source>
</evidence>
<protein>
    <submittedName>
        <fullName evidence="1">Uncharacterized protein</fullName>
    </submittedName>
</protein>
<sequence length="101" mass="11056">MLGDINEDQLKNYTRLKQSLAIFNLRNVITEATRVTSNTSTSIDPILVSDNLIVLNSEVIPIDSSVSDHHATAAHIKVPSVISKPMQRHSLEVNAGGRCFS</sequence>
<accession>A0A9D4QK61</accession>
<dbReference type="Proteomes" id="UP000828390">
    <property type="component" value="Unassembled WGS sequence"/>
</dbReference>
<proteinExistence type="predicted"/>
<reference evidence="1" key="2">
    <citation type="submission" date="2020-11" db="EMBL/GenBank/DDBJ databases">
        <authorList>
            <person name="McCartney M.A."/>
            <person name="Auch B."/>
            <person name="Kono T."/>
            <person name="Mallez S."/>
            <person name="Becker A."/>
            <person name="Gohl D.M."/>
            <person name="Silverstein K.A.T."/>
            <person name="Koren S."/>
            <person name="Bechman K.B."/>
            <person name="Herman A."/>
            <person name="Abrahante J.E."/>
            <person name="Garbe J."/>
        </authorList>
    </citation>
    <scope>NUCLEOTIDE SEQUENCE</scope>
    <source>
        <strain evidence="1">Duluth1</strain>
        <tissue evidence="1">Whole animal</tissue>
    </source>
</reference>
<comment type="caution">
    <text evidence="1">The sequence shown here is derived from an EMBL/GenBank/DDBJ whole genome shotgun (WGS) entry which is preliminary data.</text>
</comment>
<evidence type="ECO:0000313" key="2">
    <source>
        <dbReference type="Proteomes" id="UP000828390"/>
    </source>
</evidence>
<dbReference type="EMBL" id="JAIWYP010000004">
    <property type="protein sequence ID" value="KAH3834433.1"/>
    <property type="molecule type" value="Genomic_DNA"/>
</dbReference>
<gene>
    <name evidence="1" type="ORF">DPMN_107758</name>
</gene>
<dbReference type="SUPFAM" id="SSF56219">
    <property type="entry name" value="DNase I-like"/>
    <property type="match status" value="1"/>
</dbReference>